<dbReference type="SUPFAM" id="SSF53623">
    <property type="entry name" value="MurD-like peptide ligases, catalytic domain"/>
    <property type="match status" value="1"/>
</dbReference>
<evidence type="ECO:0000256" key="5">
    <source>
        <dbReference type="ARBA" id="ARBA00022741"/>
    </source>
</evidence>
<dbReference type="InterPro" id="IPR001645">
    <property type="entry name" value="Folylpolyglutamate_synth"/>
</dbReference>
<dbReference type="EC" id="6.3.2.17" evidence="2"/>
<dbReference type="InterPro" id="IPR036615">
    <property type="entry name" value="Mur_ligase_C_dom_sf"/>
</dbReference>
<name>A0A6I2UDM6_9FIRM</name>
<evidence type="ECO:0000256" key="3">
    <source>
        <dbReference type="ARBA" id="ARBA00022598"/>
    </source>
</evidence>
<evidence type="ECO:0000256" key="8">
    <source>
        <dbReference type="ARBA" id="ARBA00030592"/>
    </source>
</evidence>
<dbReference type="GO" id="GO:0005737">
    <property type="term" value="C:cytoplasm"/>
    <property type="evidence" value="ECO:0007669"/>
    <property type="project" value="TreeGrafter"/>
</dbReference>
<dbReference type="PANTHER" id="PTHR11136:SF0">
    <property type="entry name" value="DIHYDROFOLATE SYNTHETASE-RELATED"/>
    <property type="match status" value="1"/>
</dbReference>
<gene>
    <name evidence="12" type="ORF">FYJ84_11780</name>
</gene>
<dbReference type="InterPro" id="IPR018109">
    <property type="entry name" value="Folylpolyglutamate_synth_CS"/>
</dbReference>
<dbReference type="PIRSF" id="PIRSF001563">
    <property type="entry name" value="Folylpolyglu_synth"/>
    <property type="match status" value="1"/>
</dbReference>
<dbReference type="Gene3D" id="3.90.190.20">
    <property type="entry name" value="Mur ligase, C-terminal domain"/>
    <property type="match status" value="1"/>
</dbReference>
<dbReference type="RefSeq" id="WP_154407826.1">
    <property type="nucleotide sequence ID" value="NZ_VUNR01000029.1"/>
</dbReference>
<evidence type="ECO:0000259" key="11">
    <source>
        <dbReference type="Pfam" id="PF08245"/>
    </source>
</evidence>
<dbReference type="InterPro" id="IPR013221">
    <property type="entry name" value="Mur_ligase_cen"/>
</dbReference>
<evidence type="ECO:0000256" key="7">
    <source>
        <dbReference type="ARBA" id="ARBA00022842"/>
    </source>
</evidence>
<dbReference type="AlphaFoldDB" id="A0A6I2UDM6"/>
<keyword evidence="4" id="KW-0479">Metal-binding</keyword>
<proteinExistence type="inferred from homology"/>
<evidence type="ECO:0000256" key="2">
    <source>
        <dbReference type="ARBA" id="ARBA00013025"/>
    </source>
</evidence>
<evidence type="ECO:0000256" key="6">
    <source>
        <dbReference type="ARBA" id="ARBA00022840"/>
    </source>
</evidence>
<keyword evidence="5" id="KW-0547">Nucleotide-binding</keyword>
<keyword evidence="13" id="KW-1185">Reference proteome</keyword>
<dbReference type="PANTHER" id="PTHR11136">
    <property type="entry name" value="FOLYLPOLYGLUTAMATE SYNTHASE-RELATED"/>
    <property type="match status" value="1"/>
</dbReference>
<dbReference type="Gene3D" id="3.40.1190.10">
    <property type="entry name" value="Mur-like, catalytic domain"/>
    <property type="match status" value="1"/>
</dbReference>
<feature type="domain" description="Mur ligase central" evidence="11">
    <location>
        <begin position="44"/>
        <end position="223"/>
    </location>
</feature>
<evidence type="ECO:0000259" key="10">
    <source>
        <dbReference type="Pfam" id="PF02875"/>
    </source>
</evidence>
<evidence type="ECO:0000256" key="4">
    <source>
        <dbReference type="ARBA" id="ARBA00022723"/>
    </source>
</evidence>
<dbReference type="Pfam" id="PF02875">
    <property type="entry name" value="Mur_ligase_C"/>
    <property type="match status" value="1"/>
</dbReference>
<dbReference type="Pfam" id="PF08245">
    <property type="entry name" value="Mur_ligase_M"/>
    <property type="match status" value="1"/>
</dbReference>
<dbReference type="EMBL" id="VUNR01000029">
    <property type="protein sequence ID" value="MSU09658.1"/>
    <property type="molecule type" value="Genomic_DNA"/>
</dbReference>
<comment type="caution">
    <text evidence="12">The sequence shown here is derived from an EMBL/GenBank/DDBJ whole genome shotgun (WGS) entry which is preliminary data.</text>
</comment>
<dbReference type="SUPFAM" id="SSF53244">
    <property type="entry name" value="MurD-like peptide ligases, peptide-binding domain"/>
    <property type="match status" value="1"/>
</dbReference>
<organism evidence="12 13">
    <name type="scientific">Anaerovibrio slackiae</name>
    <dbReference type="NCBI Taxonomy" id="2652309"/>
    <lineage>
        <taxon>Bacteria</taxon>
        <taxon>Bacillati</taxon>
        <taxon>Bacillota</taxon>
        <taxon>Negativicutes</taxon>
        <taxon>Selenomonadales</taxon>
        <taxon>Selenomonadaceae</taxon>
        <taxon>Anaerovibrio</taxon>
    </lineage>
</organism>
<dbReference type="PROSITE" id="PS01012">
    <property type="entry name" value="FOLYLPOLYGLU_SYNT_2"/>
    <property type="match status" value="1"/>
</dbReference>
<comment type="similarity">
    <text evidence="1">Belongs to the folylpolyglutamate synthase family.</text>
</comment>
<dbReference type="GeneID" id="96779608"/>
<comment type="catalytic activity">
    <reaction evidence="9">
        <text>(6S)-5,6,7,8-tetrahydrofolyl-(gamma-L-Glu)(n) + L-glutamate + ATP = (6S)-5,6,7,8-tetrahydrofolyl-(gamma-L-Glu)(n+1) + ADP + phosphate + H(+)</text>
        <dbReference type="Rhea" id="RHEA:10580"/>
        <dbReference type="Rhea" id="RHEA-COMP:14738"/>
        <dbReference type="Rhea" id="RHEA-COMP:14740"/>
        <dbReference type="ChEBI" id="CHEBI:15378"/>
        <dbReference type="ChEBI" id="CHEBI:29985"/>
        <dbReference type="ChEBI" id="CHEBI:30616"/>
        <dbReference type="ChEBI" id="CHEBI:43474"/>
        <dbReference type="ChEBI" id="CHEBI:141005"/>
        <dbReference type="ChEBI" id="CHEBI:456216"/>
        <dbReference type="EC" id="6.3.2.17"/>
    </reaction>
</comment>
<dbReference type="InterPro" id="IPR036565">
    <property type="entry name" value="Mur-like_cat_sf"/>
</dbReference>
<evidence type="ECO:0000313" key="12">
    <source>
        <dbReference type="EMBL" id="MSU09658.1"/>
    </source>
</evidence>
<evidence type="ECO:0000313" key="13">
    <source>
        <dbReference type="Proteomes" id="UP000433181"/>
    </source>
</evidence>
<dbReference type="GO" id="GO:0046872">
    <property type="term" value="F:metal ion binding"/>
    <property type="evidence" value="ECO:0007669"/>
    <property type="project" value="UniProtKB-KW"/>
</dbReference>
<keyword evidence="6" id="KW-0067">ATP-binding</keyword>
<accession>A0A6I2UDM6</accession>
<evidence type="ECO:0000256" key="9">
    <source>
        <dbReference type="ARBA" id="ARBA00047493"/>
    </source>
</evidence>
<protein>
    <recommendedName>
        <fullName evidence="2">tetrahydrofolate synthase</fullName>
        <ecNumber evidence="2">6.3.2.17</ecNumber>
    </recommendedName>
    <alternativeName>
        <fullName evidence="8">Tetrahydrofolylpolyglutamate synthase</fullName>
    </alternativeName>
</protein>
<dbReference type="GO" id="GO:0004326">
    <property type="term" value="F:tetrahydrofolylpolyglutamate synthase activity"/>
    <property type="evidence" value="ECO:0007669"/>
    <property type="project" value="UniProtKB-EC"/>
</dbReference>
<dbReference type="NCBIfam" id="TIGR01499">
    <property type="entry name" value="folC"/>
    <property type="match status" value="1"/>
</dbReference>
<evidence type="ECO:0000256" key="1">
    <source>
        <dbReference type="ARBA" id="ARBA00008276"/>
    </source>
</evidence>
<reference evidence="12 13" key="1">
    <citation type="submission" date="2019-08" db="EMBL/GenBank/DDBJ databases">
        <title>In-depth cultivation of the pig gut microbiome towards novel bacterial diversity and tailored functional studies.</title>
        <authorList>
            <person name="Wylensek D."/>
            <person name="Hitch T.C.A."/>
            <person name="Clavel T."/>
        </authorList>
    </citation>
    <scope>NUCLEOTIDE SEQUENCE [LARGE SCALE GENOMIC DNA]</scope>
    <source>
        <strain evidence="12 13">WCA-693-APC-5D-A</strain>
    </source>
</reference>
<dbReference type="GO" id="GO:0008841">
    <property type="term" value="F:dihydrofolate synthase activity"/>
    <property type="evidence" value="ECO:0007669"/>
    <property type="project" value="TreeGrafter"/>
</dbReference>
<keyword evidence="3" id="KW-0436">Ligase</keyword>
<dbReference type="GO" id="GO:0005524">
    <property type="term" value="F:ATP binding"/>
    <property type="evidence" value="ECO:0007669"/>
    <property type="project" value="UniProtKB-KW"/>
</dbReference>
<dbReference type="InterPro" id="IPR004101">
    <property type="entry name" value="Mur_ligase_C"/>
</dbReference>
<keyword evidence="7" id="KW-0460">Magnesium</keyword>
<sequence length="475" mass="51507">MNYEESLAYLDELNVFGMNFGLARIEKLLYLLGEPQKAYKTIHVTGTNGKGSVTAMLASGLQAAGIRTGMYISPHLSSYTERMVIDGRQVSEAQFADALSVVRDICEFMAGEGDEHPTQFEVITAAAFLLFQKEKVEYAVIEVGLGGLLDSTNVILPEVSVITNVTFEHADKCGGTLEGIAHHKAGIMKPGVPVVTGAEGKALEIIREEAWAKGCALYVMGEDFAAEAMKPLGQLSIPPNLGATGYGAQDRALTAMQMEALSKLHMDCSECGDSEQLVAFKGKNDVFGSMDYKLSLLGLHQVQNSALAAAVMMVLATDDLRFTKKAIKQGMKRVVWPGRFELIKGYAYKVLIDGAHNPAGIATLRASLDYYFPAEQRVFVLGILKDKDYQQMLDMLLRPEDKVVLTTPDSERAAEPAELLPYVKSECREAVADAAAALQRGHQLAQATGEPRNTILICAGSLYLIGALRDLLMKG</sequence>
<feature type="domain" description="Mur ligase C-terminal" evidence="10">
    <location>
        <begin position="338"/>
        <end position="457"/>
    </location>
</feature>
<dbReference type="Proteomes" id="UP000433181">
    <property type="component" value="Unassembled WGS sequence"/>
</dbReference>